<comment type="caution">
    <text evidence="11">The sequence shown here is derived from an EMBL/GenBank/DDBJ whole genome shotgun (WGS) entry which is preliminary data.</text>
</comment>
<comment type="similarity">
    <text evidence="2 6">Belongs to the acyl-CoA dehydrogenase family.</text>
</comment>
<dbReference type="InterPro" id="IPR025878">
    <property type="entry name" value="Acyl-CoA_dh-like_C_dom"/>
</dbReference>
<dbReference type="Pfam" id="PF12806">
    <property type="entry name" value="Acyl-CoA_dh_C"/>
    <property type="match status" value="1"/>
</dbReference>
<dbReference type="InterPro" id="IPR006091">
    <property type="entry name" value="Acyl-CoA_Oxase/DH_mid-dom"/>
</dbReference>
<dbReference type="eggNOG" id="COG1960">
    <property type="taxonomic scope" value="Bacteria"/>
</dbReference>
<dbReference type="Pfam" id="PF00441">
    <property type="entry name" value="Acyl-CoA_dh_1"/>
    <property type="match status" value="1"/>
</dbReference>
<dbReference type="Pfam" id="PF02770">
    <property type="entry name" value="Acyl-CoA_dh_M"/>
    <property type="match status" value="1"/>
</dbReference>
<dbReference type="InterPro" id="IPR037069">
    <property type="entry name" value="AcylCoA_DH/ox_N_sf"/>
</dbReference>
<feature type="domain" description="Acyl-CoA dehydrogenase/oxidase N-terminal" evidence="9">
    <location>
        <begin position="79"/>
        <end position="157"/>
    </location>
</feature>
<proteinExistence type="inferred from homology"/>
<reference evidence="11 12" key="1">
    <citation type="journal article" date="2010" name="J. Bacteriol.">
        <title>Genome sequence of the oligotrophic marine Gammaproteobacterium HTCC2143, isolated from the Oregon Coast.</title>
        <authorList>
            <person name="Oh H.M."/>
            <person name="Kang I."/>
            <person name="Ferriera S."/>
            <person name="Giovannoni S.J."/>
            <person name="Cho J.C."/>
        </authorList>
    </citation>
    <scope>NUCLEOTIDE SEQUENCE [LARGE SCALE GENOMIC DNA]</scope>
    <source>
        <strain evidence="11 12">HTCC2143</strain>
    </source>
</reference>
<evidence type="ECO:0000259" key="8">
    <source>
        <dbReference type="Pfam" id="PF02770"/>
    </source>
</evidence>
<dbReference type="InterPro" id="IPR036250">
    <property type="entry name" value="AcylCo_DH-like_C"/>
</dbReference>
<dbReference type="InterPro" id="IPR009075">
    <property type="entry name" value="AcylCo_DH/oxidase_C"/>
</dbReference>
<dbReference type="Proteomes" id="UP000004931">
    <property type="component" value="Unassembled WGS sequence"/>
</dbReference>
<dbReference type="EMBL" id="AAVT01000001">
    <property type="protein sequence ID" value="EAW32220.1"/>
    <property type="molecule type" value="Genomic_DNA"/>
</dbReference>
<dbReference type="Gene3D" id="1.20.140.10">
    <property type="entry name" value="Butyryl-CoA Dehydrogenase, subunit A, domain 3"/>
    <property type="match status" value="1"/>
</dbReference>
<dbReference type="GO" id="GO:0016627">
    <property type="term" value="F:oxidoreductase activity, acting on the CH-CH group of donors"/>
    <property type="evidence" value="ECO:0007669"/>
    <property type="project" value="InterPro"/>
</dbReference>
<dbReference type="Gene3D" id="1.10.540.10">
    <property type="entry name" value="Acyl-CoA dehydrogenase/oxidase, N-terminal domain"/>
    <property type="match status" value="1"/>
</dbReference>
<evidence type="ECO:0000313" key="11">
    <source>
        <dbReference type="EMBL" id="EAW32220.1"/>
    </source>
</evidence>
<sequence length="614" mass="65868">MPSYKAPVDEFKFILKDFLKVLDYTDTPGFESVDGELIDQILENGAKFYEEVWAPLNMVGDEQGCTLENGVVRTPEGFKDAFQQAAAGGWNSLSIPEAFGGAGLPDILSSCIAEMGNSSNQSLAMYGGLSMAALWSLMALGNDFQKSVIVPKLVAGEWTGTMNLTEPHCGTDLKLMKTKAVAQDDGTYRITGTKIFISGGDHDLTDNIIHMVIAKVPDDHGKLNDSLGAVNFFMVPKFLINEDGSIGEANGVSTGSIEKKMGIKGNATCVLNYDNAIAYKVPESQPKAASAGGEKKSSVSGMAGMFLMMNGARMGVGMQGYAQSEVAYQNAALYANDRLQGRSLSGAKNPDGAADPIIVFPDVRRMLMMSRAFTEGARALHMWLSFLGTSASKSTNPEEQMASGEISNLLTPVIKGYLTDMGFHCTNAAMQCFGGHGFIREHGMEQFVRDSRINQIYEGANGVQALDLLGRKVFANGMQGTNAFFNMIDEEISGAVGVDRLDGMAQSLGRGISDLKAATHWVAENALVNREQAGAASYDYMTMFGTVALGLMWLKMMKVATSKLDSSEGDAAFLNSKIAHGNFWAQKMLPDTASLLVKIQAGSDVLMELDASAF</sequence>
<dbReference type="PANTHER" id="PTHR42803">
    <property type="entry name" value="ACYL-COA DEHYDROGENASE"/>
    <property type="match status" value="1"/>
</dbReference>
<evidence type="ECO:0000259" key="10">
    <source>
        <dbReference type="Pfam" id="PF12806"/>
    </source>
</evidence>
<evidence type="ECO:0000259" key="7">
    <source>
        <dbReference type="Pfam" id="PF00441"/>
    </source>
</evidence>
<keyword evidence="5 6" id="KW-0560">Oxidoreductase</keyword>
<comment type="cofactor">
    <cofactor evidence="1 6">
        <name>FAD</name>
        <dbReference type="ChEBI" id="CHEBI:57692"/>
    </cofactor>
</comment>
<dbReference type="SUPFAM" id="SSF56645">
    <property type="entry name" value="Acyl-CoA dehydrogenase NM domain-like"/>
    <property type="match status" value="1"/>
</dbReference>
<evidence type="ECO:0000256" key="6">
    <source>
        <dbReference type="RuleBase" id="RU362125"/>
    </source>
</evidence>
<dbReference type="GO" id="GO:0050660">
    <property type="term" value="F:flavin adenine dinucleotide binding"/>
    <property type="evidence" value="ECO:0007669"/>
    <property type="project" value="InterPro"/>
</dbReference>
<dbReference type="OrthoDB" id="9807883at2"/>
<dbReference type="PANTHER" id="PTHR42803:SF1">
    <property type="entry name" value="BROAD-SPECIFICITY LINEAR ACYL-COA DEHYDROGENASE FADE5"/>
    <property type="match status" value="1"/>
</dbReference>
<gene>
    <name evidence="11" type="ORF">GP2143_13231</name>
</gene>
<feature type="domain" description="Acyl-CoA oxidase/dehydrogenase middle" evidence="8">
    <location>
        <begin position="162"/>
        <end position="275"/>
    </location>
</feature>
<dbReference type="Pfam" id="PF02771">
    <property type="entry name" value="Acyl-CoA_dh_N"/>
    <property type="match status" value="1"/>
</dbReference>
<dbReference type="STRING" id="247633.GP2143_13231"/>
<evidence type="ECO:0000256" key="2">
    <source>
        <dbReference type="ARBA" id="ARBA00009347"/>
    </source>
</evidence>
<dbReference type="SUPFAM" id="SSF47203">
    <property type="entry name" value="Acyl-CoA dehydrogenase C-terminal domain-like"/>
    <property type="match status" value="1"/>
</dbReference>
<dbReference type="InterPro" id="IPR052166">
    <property type="entry name" value="Diverse_Acyl-CoA_DH"/>
</dbReference>
<dbReference type="Gene3D" id="2.40.110.10">
    <property type="entry name" value="Butyryl-CoA Dehydrogenase, subunit A, domain 2"/>
    <property type="match status" value="1"/>
</dbReference>
<dbReference type="InterPro" id="IPR009100">
    <property type="entry name" value="AcylCoA_DH/oxidase_NM_dom_sf"/>
</dbReference>
<keyword evidence="4 6" id="KW-0274">FAD</keyword>
<dbReference type="AlphaFoldDB" id="A0Y7W6"/>
<accession>A0Y7W6</accession>
<keyword evidence="12" id="KW-1185">Reference proteome</keyword>
<evidence type="ECO:0000256" key="4">
    <source>
        <dbReference type="ARBA" id="ARBA00022827"/>
    </source>
</evidence>
<protein>
    <submittedName>
        <fullName evidence="11">Putative acyl-CoA dehydrogenase protein</fullName>
    </submittedName>
</protein>
<name>A0Y7W6_9GAMM</name>
<organism evidence="11 12">
    <name type="scientific">marine gamma proteobacterium HTCC2143</name>
    <dbReference type="NCBI Taxonomy" id="247633"/>
    <lineage>
        <taxon>Bacteria</taxon>
        <taxon>Pseudomonadati</taxon>
        <taxon>Pseudomonadota</taxon>
        <taxon>Gammaproteobacteria</taxon>
        <taxon>Cellvibrionales</taxon>
        <taxon>Spongiibacteraceae</taxon>
        <taxon>BD1-7 clade</taxon>
    </lineage>
</organism>
<evidence type="ECO:0000313" key="12">
    <source>
        <dbReference type="Proteomes" id="UP000004931"/>
    </source>
</evidence>
<evidence type="ECO:0000256" key="1">
    <source>
        <dbReference type="ARBA" id="ARBA00001974"/>
    </source>
</evidence>
<feature type="domain" description="Acyl-CoA dehydrogenase/oxidase C-terminal" evidence="7">
    <location>
        <begin position="308"/>
        <end position="467"/>
    </location>
</feature>
<dbReference type="InterPro" id="IPR013786">
    <property type="entry name" value="AcylCoA_DH/ox_N"/>
</dbReference>
<dbReference type="InterPro" id="IPR046373">
    <property type="entry name" value="Acyl-CoA_Oxase/DH_mid-dom_sf"/>
</dbReference>
<keyword evidence="3 6" id="KW-0285">Flavoprotein</keyword>
<evidence type="ECO:0000256" key="5">
    <source>
        <dbReference type="ARBA" id="ARBA00023002"/>
    </source>
</evidence>
<feature type="domain" description="Acetyl-CoA dehydrogenase-like C-terminal" evidence="10">
    <location>
        <begin position="484"/>
        <end position="610"/>
    </location>
</feature>
<evidence type="ECO:0000259" key="9">
    <source>
        <dbReference type="Pfam" id="PF02771"/>
    </source>
</evidence>
<evidence type="ECO:0000256" key="3">
    <source>
        <dbReference type="ARBA" id="ARBA00022630"/>
    </source>
</evidence>